<accession>A0ABQ9FV00</accession>
<evidence type="ECO:0000313" key="2">
    <source>
        <dbReference type="Proteomes" id="UP001217089"/>
    </source>
</evidence>
<keyword evidence="2" id="KW-1185">Reference proteome</keyword>
<sequence length="70" mass="8342">MFYNIFHLKNYIKIPPIQVNTYHPNLKITTPEKALVWKIENLTPLVEMSPCIMKRVQVLKQTERKKIGDF</sequence>
<gene>
    <name evidence="1" type="ORF">KUTeg_002184</name>
</gene>
<reference evidence="1 2" key="1">
    <citation type="submission" date="2022-12" db="EMBL/GenBank/DDBJ databases">
        <title>Chromosome-level genome of Tegillarca granosa.</title>
        <authorList>
            <person name="Kim J."/>
        </authorList>
    </citation>
    <scope>NUCLEOTIDE SEQUENCE [LARGE SCALE GENOMIC DNA]</scope>
    <source>
        <strain evidence="1">Teg-2019</strain>
        <tissue evidence="1">Adductor muscle</tissue>
    </source>
</reference>
<dbReference type="EMBL" id="JARBDR010000141">
    <property type="protein sequence ID" value="KAJ8320597.1"/>
    <property type="molecule type" value="Genomic_DNA"/>
</dbReference>
<proteinExistence type="predicted"/>
<name>A0ABQ9FV00_TEGGR</name>
<protein>
    <submittedName>
        <fullName evidence="1">Uncharacterized protein</fullName>
    </submittedName>
</protein>
<evidence type="ECO:0000313" key="1">
    <source>
        <dbReference type="EMBL" id="KAJ8320597.1"/>
    </source>
</evidence>
<comment type="caution">
    <text evidence="1">The sequence shown here is derived from an EMBL/GenBank/DDBJ whole genome shotgun (WGS) entry which is preliminary data.</text>
</comment>
<organism evidence="1 2">
    <name type="scientific">Tegillarca granosa</name>
    <name type="common">Malaysian cockle</name>
    <name type="synonym">Anadara granosa</name>
    <dbReference type="NCBI Taxonomy" id="220873"/>
    <lineage>
        <taxon>Eukaryota</taxon>
        <taxon>Metazoa</taxon>
        <taxon>Spiralia</taxon>
        <taxon>Lophotrochozoa</taxon>
        <taxon>Mollusca</taxon>
        <taxon>Bivalvia</taxon>
        <taxon>Autobranchia</taxon>
        <taxon>Pteriomorphia</taxon>
        <taxon>Arcoida</taxon>
        <taxon>Arcoidea</taxon>
        <taxon>Arcidae</taxon>
        <taxon>Tegillarca</taxon>
    </lineage>
</organism>
<dbReference type="Proteomes" id="UP001217089">
    <property type="component" value="Unassembled WGS sequence"/>
</dbReference>